<organism evidence="2 3">
    <name type="scientific">Acetobacteroides hydrogenigenes</name>
    <dbReference type="NCBI Taxonomy" id="979970"/>
    <lineage>
        <taxon>Bacteria</taxon>
        <taxon>Pseudomonadati</taxon>
        <taxon>Bacteroidota</taxon>
        <taxon>Bacteroidia</taxon>
        <taxon>Bacteroidales</taxon>
        <taxon>Rikenellaceae</taxon>
        <taxon>Acetobacteroides</taxon>
    </lineage>
</organism>
<reference evidence="2 3" key="1">
    <citation type="submission" date="2019-03" db="EMBL/GenBank/DDBJ databases">
        <title>Genomic Encyclopedia of Archaeal and Bacterial Type Strains, Phase II (KMG-II): from individual species to whole genera.</title>
        <authorList>
            <person name="Goeker M."/>
        </authorList>
    </citation>
    <scope>NUCLEOTIDE SEQUENCE [LARGE SCALE GENOMIC DNA]</scope>
    <source>
        <strain evidence="2 3">RL-C</strain>
    </source>
</reference>
<feature type="domain" description="DUF5683" evidence="1">
    <location>
        <begin position="42"/>
        <end position="156"/>
    </location>
</feature>
<gene>
    <name evidence="2" type="ORF">CLV25_101384</name>
</gene>
<sequence length="316" mass="35901">MKKSALLLVGFATFLLPLVGVSQKKVKVEQRQKKDSLSLVKVWGLATFLPGSGQVINKQYYKIPVFYGGVAAFGYIGYKSNLLYHESYNRYRIARVDLSKDFSIDGNLNAIPERALYLNNLADIEQSYSRFKQFRNVSYMAATAVYLLSIADAVVNYNDHQEHSPQKATILSAVFPGLGQVYNKKYWKVPILYGGFAALGYAISFQSKEYQRYKLAYNQFTDRKPETVDEFEGKRSADELKSARDYYRRNRDYAILGTVALYALNIIDAHVDATLYDYEIDDNLSLRVVPTIINDNYLFAQKGSPFAPGLSMSLNF</sequence>
<proteinExistence type="predicted"/>
<dbReference type="Proteomes" id="UP000294830">
    <property type="component" value="Unassembled WGS sequence"/>
</dbReference>
<dbReference type="Pfam" id="PF18935">
    <property type="entry name" value="DUF5683"/>
    <property type="match status" value="2"/>
</dbReference>
<dbReference type="OrthoDB" id="9813910at2"/>
<evidence type="ECO:0000313" key="3">
    <source>
        <dbReference type="Proteomes" id="UP000294830"/>
    </source>
</evidence>
<name>A0A4R2F1F0_9BACT</name>
<keyword evidence="3" id="KW-1185">Reference proteome</keyword>
<dbReference type="AlphaFoldDB" id="A0A4R2F1F0"/>
<evidence type="ECO:0000259" key="1">
    <source>
        <dbReference type="Pfam" id="PF18935"/>
    </source>
</evidence>
<evidence type="ECO:0000313" key="2">
    <source>
        <dbReference type="EMBL" id="TCN73165.1"/>
    </source>
</evidence>
<accession>A0A4R2F1F0</accession>
<dbReference type="EMBL" id="SLWB01000001">
    <property type="protein sequence ID" value="TCN73165.1"/>
    <property type="molecule type" value="Genomic_DNA"/>
</dbReference>
<feature type="domain" description="DUF5683" evidence="1">
    <location>
        <begin position="162"/>
        <end position="316"/>
    </location>
</feature>
<comment type="caution">
    <text evidence="2">The sequence shown here is derived from an EMBL/GenBank/DDBJ whole genome shotgun (WGS) entry which is preliminary data.</text>
</comment>
<protein>
    <recommendedName>
        <fullName evidence="1">DUF5683 domain-containing protein</fullName>
    </recommendedName>
</protein>
<dbReference type="RefSeq" id="WP_131837940.1">
    <property type="nucleotide sequence ID" value="NZ_SLWB01000001.1"/>
</dbReference>
<dbReference type="InterPro" id="IPR043738">
    <property type="entry name" value="DUF5683"/>
</dbReference>